<evidence type="ECO:0000313" key="4">
    <source>
        <dbReference type="Proteomes" id="UP001595836"/>
    </source>
</evidence>
<name>A0ABV9PQ63_9ACTN</name>
<organism evidence="3 4">
    <name type="scientific">Dietzia aurantiaca</name>
    <dbReference type="NCBI Taxonomy" id="983873"/>
    <lineage>
        <taxon>Bacteria</taxon>
        <taxon>Bacillati</taxon>
        <taxon>Actinomycetota</taxon>
        <taxon>Actinomycetes</taxon>
        <taxon>Mycobacteriales</taxon>
        <taxon>Dietziaceae</taxon>
        <taxon>Dietzia</taxon>
    </lineage>
</organism>
<feature type="region of interest" description="Disordered" evidence="1">
    <location>
        <begin position="1"/>
        <end position="23"/>
    </location>
</feature>
<evidence type="ECO:0000256" key="1">
    <source>
        <dbReference type="SAM" id="MobiDB-lite"/>
    </source>
</evidence>
<keyword evidence="2" id="KW-0812">Transmembrane</keyword>
<protein>
    <submittedName>
        <fullName evidence="3">Uncharacterized protein</fullName>
    </submittedName>
</protein>
<keyword evidence="4" id="KW-1185">Reference proteome</keyword>
<accession>A0ABV9PQ63</accession>
<dbReference type="Proteomes" id="UP001595836">
    <property type="component" value="Unassembled WGS sequence"/>
</dbReference>
<keyword evidence="2" id="KW-1133">Transmembrane helix</keyword>
<proteinExistence type="predicted"/>
<keyword evidence="2" id="KW-0472">Membrane</keyword>
<sequence length="47" mass="5108">MESHESPDTEVEPRSGQQPAGSSRGEVISMVLFGLMVIIASVCFVIW</sequence>
<feature type="transmembrane region" description="Helical" evidence="2">
    <location>
        <begin position="27"/>
        <end position="46"/>
    </location>
</feature>
<reference evidence="4" key="1">
    <citation type="journal article" date="2019" name="Int. J. Syst. Evol. Microbiol.">
        <title>The Global Catalogue of Microorganisms (GCM) 10K type strain sequencing project: providing services to taxonomists for standard genome sequencing and annotation.</title>
        <authorList>
            <consortium name="The Broad Institute Genomics Platform"/>
            <consortium name="The Broad Institute Genome Sequencing Center for Infectious Disease"/>
            <person name="Wu L."/>
            <person name="Ma J."/>
        </authorList>
    </citation>
    <scope>NUCLEOTIDE SEQUENCE [LARGE SCALE GENOMIC DNA]</scope>
    <source>
        <strain evidence="4">JCM 11882</strain>
    </source>
</reference>
<gene>
    <name evidence="3" type="ORF">ACFO7U_09725</name>
</gene>
<dbReference type="RefSeq" id="WP_230928777.1">
    <property type="nucleotide sequence ID" value="NZ_BAABCD010000015.1"/>
</dbReference>
<comment type="caution">
    <text evidence="3">The sequence shown here is derived from an EMBL/GenBank/DDBJ whole genome shotgun (WGS) entry which is preliminary data.</text>
</comment>
<evidence type="ECO:0000256" key="2">
    <source>
        <dbReference type="SAM" id="Phobius"/>
    </source>
</evidence>
<dbReference type="EMBL" id="JBHSHP010000022">
    <property type="protein sequence ID" value="MFC4755060.1"/>
    <property type="molecule type" value="Genomic_DNA"/>
</dbReference>
<evidence type="ECO:0000313" key="3">
    <source>
        <dbReference type="EMBL" id="MFC4755060.1"/>
    </source>
</evidence>
<feature type="compositionally biased region" description="Basic and acidic residues" evidence="1">
    <location>
        <begin position="1"/>
        <end position="13"/>
    </location>
</feature>